<dbReference type="AlphaFoldDB" id="A0A6H9WMQ0"/>
<dbReference type="EMBL" id="WBJY01000003">
    <property type="protein sequence ID" value="KAB1647826.1"/>
    <property type="molecule type" value="Genomic_DNA"/>
</dbReference>
<protein>
    <submittedName>
        <fullName evidence="1">Uncharacterized protein</fullName>
    </submittedName>
</protein>
<organism evidence="1 2">
    <name type="scientific">Pseudoclavibacter endophyticus</name>
    <dbReference type="NCBI Taxonomy" id="1778590"/>
    <lineage>
        <taxon>Bacteria</taxon>
        <taxon>Bacillati</taxon>
        <taxon>Actinomycetota</taxon>
        <taxon>Actinomycetes</taxon>
        <taxon>Micrococcales</taxon>
        <taxon>Microbacteriaceae</taxon>
        <taxon>Pseudoclavibacter</taxon>
    </lineage>
</organism>
<dbReference type="RefSeq" id="WP_158029719.1">
    <property type="nucleotide sequence ID" value="NZ_BMHG01000001.1"/>
</dbReference>
<evidence type="ECO:0000313" key="1">
    <source>
        <dbReference type="EMBL" id="KAB1647826.1"/>
    </source>
</evidence>
<name>A0A6H9WMQ0_9MICO</name>
<evidence type="ECO:0000313" key="2">
    <source>
        <dbReference type="Proteomes" id="UP000431744"/>
    </source>
</evidence>
<sequence length="253" mass="25905">MTTPETIAERTSQINRDANYTGLGVAEFVALVMHENTAGSGVTASLLGLDDEALFEPAPLMYGRASLFARGLLETGDGETIEPAGVGRLVAHAAANASRWVSLLLFTPTGGQDAVFLIQAPSGALLVVPRALMSFQVAPANLADGLTGVVWDIIERHLHAVEDATVVIGAVFPDGSASKLVLVREDRDADAAAGTAFVVAITEDLDDEPADAVTVLTEDELDAVLNAALRGPDDVAGGNVGDGAGTTDGADAS</sequence>
<reference evidence="1 2" key="1">
    <citation type="submission" date="2019-09" db="EMBL/GenBank/DDBJ databases">
        <title>Phylogeny of genus Pseudoclavibacter and closely related genus.</title>
        <authorList>
            <person name="Li Y."/>
        </authorList>
    </citation>
    <scope>NUCLEOTIDE SEQUENCE [LARGE SCALE GENOMIC DNA]</scope>
    <source>
        <strain evidence="1 2">EGI 60007</strain>
    </source>
</reference>
<accession>A0A6H9WMQ0</accession>
<proteinExistence type="predicted"/>
<gene>
    <name evidence="1" type="ORF">F8O04_12460</name>
</gene>
<comment type="caution">
    <text evidence="1">The sequence shown here is derived from an EMBL/GenBank/DDBJ whole genome shotgun (WGS) entry which is preliminary data.</text>
</comment>
<keyword evidence="2" id="KW-1185">Reference proteome</keyword>
<dbReference type="Proteomes" id="UP000431744">
    <property type="component" value="Unassembled WGS sequence"/>
</dbReference>